<sequence>MSFSGAVEDALYERGSGVVTEPDFYRLTQELFASGRWRGEPISRLPKAWDGPRASALLSRFIREGMLTRDRDFGRGVYRLLDREGGETAEQVATLVDPFCYVSHASAMRLHDLRRGPDVPLHLSTLTRKAWGERQTGNAALGERDAGPAYPRIVFGDRLRRRTIAVHEVSRPVTVVEIDQVRVSTVGATFATMLVEPHFCGGMASVMTVWRRHARDHLNAIVEAVDEIESKIAKVRAGYILTEVVGIEASEISAWSAFAQRGGSRKLDPDGPYTPVFSERWMISLNISVANS</sequence>
<evidence type="ECO:0008006" key="3">
    <source>
        <dbReference type="Google" id="ProtNLM"/>
    </source>
</evidence>
<evidence type="ECO:0000313" key="1">
    <source>
        <dbReference type="EMBL" id="USQ94426.1"/>
    </source>
</evidence>
<accession>A0ABY4ZNZ4</accession>
<gene>
    <name evidence="1" type="ORF">MZV50_17785</name>
</gene>
<name>A0ABY4ZNZ4_9CAUL</name>
<reference evidence="1 2" key="1">
    <citation type="submission" date="2022-04" db="EMBL/GenBank/DDBJ databases">
        <title>Genome sequence of soybean root-associated Caulobacter segnis RL271.</title>
        <authorList>
            <person name="Longley R."/>
            <person name="Bonito G."/>
            <person name="Trigodet F."/>
            <person name="Crosson S."/>
            <person name="Fiebig A."/>
        </authorList>
    </citation>
    <scope>NUCLEOTIDE SEQUENCE [LARGE SCALE GENOMIC DNA]</scope>
    <source>
        <strain evidence="1 2">RL271</strain>
    </source>
</reference>
<keyword evidence="2" id="KW-1185">Reference proteome</keyword>
<proteinExistence type="predicted"/>
<protein>
    <recommendedName>
        <fullName evidence="3">AbiEi antitoxin C-terminal domain-containing protein</fullName>
    </recommendedName>
</protein>
<dbReference type="EMBL" id="CP096040">
    <property type="protein sequence ID" value="USQ94426.1"/>
    <property type="molecule type" value="Genomic_DNA"/>
</dbReference>
<dbReference type="Proteomes" id="UP001057520">
    <property type="component" value="Chromosome"/>
</dbReference>
<evidence type="ECO:0000313" key="2">
    <source>
        <dbReference type="Proteomes" id="UP001057520"/>
    </source>
</evidence>
<organism evidence="1 2">
    <name type="scientific">Caulobacter segnis</name>
    <dbReference type="NCBI Taxonomy" id="88688"/>
    <lineage>
        <taxon>Bacteria</taxon>
        <taxon>Pseudomonadati</taxon>
        <taxon>Pseudomonadota</taxon>
        <taxon>Alphaproteobacteria</taxon>
        <taxon>Caulobacterales</taxon>
        <taxon>Caulobacteraceae</taxon>
        <taxon>Caulobacter</taxon>
    </lineage>
</organism>